<keyword evidence="2" id="KW-1185">Reference proteome</keyword>
<organism evidence="1 2">
    <name type="scientific">Nocardiopsis exhalans</name>
    <dbReference type="NCBI Taxonomy" id="163604"/>
    <lineage>
        <taxon>Bacteria</taxon>
        <taxon>Bacillati</taxon>
        <taxon>Actinomycetota</taxon>
        <taxon>Actinomycetes</taxon>
        <taxon>Streptosporangiales</taxon>
        <taxon>Nocardiopsidaceae</taxon>
        <taxon>Nocardiopsis</taxon>
    </lineage>
</organism>
<sequence length="89" mass="10104">MSTFEIIASNGQEVDRDTPVPRWGFTDGADSFVDEIAYQDGDTITDAVARFQQADKLPTGEVSVGERERCDVDWVHEDHPYRYHVTIID</sequence>
<evidence type="ECO:0000313" key="1">
    <source>
        <dbReference type="EMBL" id="USY17970.1"/>
    </source>
</evidence>
<evidence type="ECO:0008006" key="3">
    <source>
        <dbReference type="Google" id="ProtNLM"/>
    </source>
</evidence>
<dbReference type="Proteomes" id="UP001055940">
    <property type="component" value="Chromosome"/>
</dbReference>
<proteinExistence type="predicted"/>
<gene>
    <name evidence="1" type="ORF">NE857_21890</name>
</gene>
<evidence type="ECO:0000313" key="2">
    <source>
        <dbReference type="Proteomes" id="UP001055940"/>
    </source>
</evidence>
<reference evidence="1" key="1">
    <citation type="submission" date="2022-06" db="EMBL/GenBank/DDBJ databases">
        <authorList>
            <person name="Ping M."/>
        </authorList>
    </citation>
    <scope>NUCLEOTIDE SEQUENCE</scope>
    <source>
        <strain evidence="1">JCM11759T</strain>
    </source>
</reference>
<dbReference type="RefSeq" id="WP_254417460.1">
    <property type="nucleotide sequence ID" value="NZ_BAAAJB010000011.1"/>
</dbReference>
<protein>
    <recommendedName>
        <fullName evidence="3">Peptidoglycan binding domain-containing protein</fullName>
    </recommendedName>
</protein>
<accession>A0ABY5D1U9</accession>
<dbReference type="EMBL" id="CP099837">
    <property type="protein sequence ID" value="USY17970.1"/>
    <property type="molecule type" value="Genomic_DNA"/>
</dbReference>
<name>A0ABY5D1U9_9ACTN</name>